<comment type="similarity">
    <text evidence="1">Belongs to the enoyl-CoA hydratase/isomerase family.</text>
</comment>
<proteinExistence type="inferred from homology"/>
<accession>A0A098BPC8</accession>
<organism evidence="3 4">
    <name type="scientific">Rhodococcus ruber</name>
    <dbReference type="NCBI Taxonomy" id="1830"/>
    <lineage>
        <taxon>Bacteria</taxon>
        <taxon>Bacillati</taxon>
        <taxon>Actinomycetota</taxon>
        <taxon>Actinomycetes</taxon>
        <taxon>Mycobacteriales</taxon>
        <taxon>Nocardiaceae</taxon>
        <taxon>Rhodococcus</taxon>
    </lineage>
</organism>
<protein>
    <submittedName>
        <fullName evidence="3">Putative enoyl-CoA hydratase 1</fullName>
        <ecNumber evidence="3">4.2.1.17</ecNumber>
    </submittedName>
</protein>
<dbReference type="Pfam" id="PF01575">
    <property type="entry name" value="MaoC_dehydratas"/>
    <property type="match status" value="1"/>
</dbReference>
<keyword evidence="3" id="KW-0456">Lyase</keyword>
<dbReference type="OrthoDB" id="9801735at2"/>
<dbReference type="RefSeq" id="WP_010594963.1">
    <property type="nucleotide sequence ID" value="NZ_CP024315.1"/>
</dbReference>
<gene>
    <name evidence="3" type="ORF">RHRU231_710121</name>
</gene>
<dbReference type="GO" id="GO:0004300">
    <property type="term" value="F:enoyl-CoA hydratase activity"/>
    <property type="evidence" value="ECO:0007669"/>
    <property type="project" value="UniProtKB-EC"/>
</dbReference>
<dbReference type="EC" id="4.2.1.17" evidence="3"/>
<dbReference type="SUPFAM" id="SSF54637">
    <property type="entry name" value="Thioesterase/thiol ester dehydrase-isomerase"/>
    <property type="match status" value="1"/>
</dbReference>
<dbReference type="InterPro" id="IPR002539">
    <property type="entry name" value="MaoC-like_dom"/>
</dbReference>
<dbReference type="eggNOG" id="COG2030">
    <property type="taxonomic scope" value="Bacteria"/>
</dbReference>
<dbReference type="PANTHER" id="PTHR42993">
    <property type="entry name" value="MAOC-LIKE DEHYDRATASE DOMAIN-CONTAINING PROTEIN"/>
    <property type="match status" value="1"/>
</dbReference>
<dbReference type="AlphaFoldDB" id="A0A098BPC8"/>
<name>A0A098BPC8_9NOCA</name>
<reference evidence="3 4" key="1">
    <citation type="journal article" date="2014" name="Genome Announc.">
        <title>Draft Genome Sequence of Propane- and Butane-Oxidizing Actinobacterium Rhodococcus ruber IEGM 231.</title>
        <authorList>
            <person name="Ivshina I.B."/>
            <person name="Kuyukina M.S."/>
            <person name="Krivoruchko A.V."/>
            <person name="Barbe V."/>
            <person name="Fischer C."/>
        </authorList>
    </citation>
    <scope>NUCLEOTIDE SEQUENCE [LARGE SCALE GENOMIC DNA]</scope>
</reference>
<dbReference type="KEGG" id="rrz:CS378_18540"/>
<feature type="domain" description="MaoC-like" evidence="2">
    <location>
        <begin position="19"/>
        <end position="122"/>
    </location>
</feature>
<dbReference type="EMBL" id="CCSD01000085">
    <property type="protein sequence ID" value="CDZ90443.1"/>
    <property type="molecule type" value="Genomic_DNA"/>
</dbReference>
<dbReference type="InterPro" id="IPR029069">
    <property type="entry name" value="HotDog_dom_sf"/>
</dbReference>
<dbReference type="Gene3D" id="3.10.129.10">
    <property type="entry name" value="Hotdog Thioesterase"/>
    <property type="match status" value="1"/>
</dbReference>
<evidence type="ECO:0000256" key="1">
    <source>
        <dbReference type="ARBA" id="ARBA00005254"/>
    </source>
</evidence>
<sequence>MTVPATSITHVATLADLEALVGQPLGVSSWMAIEQDRIQTFADATDDHQWIHLDVERAKKESPFGGPIAHGYLTLSLIIPMWSEVLKVDSVTMAVNYGLNKVRFTSPVPAGGKVRLDATLKSFEKLPKGGVQITIDGLIELEGSERPAVVVEAVYRMFE</sequence>
<evidence type="ECO:0000313" key="4">
    <source>
        <dbReference type="Proteomes" id="UP000042997"/>
    </source>
</evidence>
<dbReference type="Proteomes" id="UP000042997">
    <property type="component" value="Unassembled WGS sequence"/>
</dbReference>
<dbReference type="InterPro" id="IPR039375">
    <property type="entry name" value="NodN-like"/>
</dbReference>
<evidence type="ECO:0000313" key="3">
    <source>
        <dbReference type="EMBL" id="CDZ90443.1"/>
    </source>
</evidence>
<dbReference type="CDD" id="cd03450">
    <property type="entry name" value="NodN"/>
    <property type="match status" value="1"/>
</dbReference>
<evidence type="ECO:0000259" key="2">
    <source>
        <dbReference type="Pfam" id="PF01575"/>
    </source>
</evidence>
<dbReference type="PANTHER" id="PTHR42993:SF1">
    <property type="entry name" value="MAOC-LIKE DEHYDRATASE DOMAIN-CONTAINING PROTEIN"/>
    <property type="match status" value="1"/>
</dbReference>